<keyword evidence="1" id="KW-0472">Membrane</keyword>
<dbReference type="RefSeq" id="WP_162391281.1">
    <property type="nucleotide sequence ID" value="NZ_CP045997.1"/>
</dbReference>
<accession>A0A6P1W792</accession>
<gene>
    <name evidence="2" type="primary">creD</name>
    <name evidence="2" type="ORF">GJR95_40245</name>
</gene>
<feature type="transmembrane region" description="Helical" evidence="1">
    <location>
        <begin position="319"/>
        <end position="337"/>
    </location>
</feature>
<protein>
    <submittedName>
        <fullName evidence="2">Cell envelope integrity protein CreD</fullName>
    </submittedName>
</protein>
<feature type="transmembrane region" description="Helical" evidence="1">
    <location>
        <begin position="344"/>
        <end position="364"/>
    </location>
</feature>
<feature type="transmembrane region" description="Helical" evidence="1">
    <location>
        <begin position="370"/>
        <end position="391"/>
    </location>
</feature>
<dbReference type="Pfam" id="PF06123">
    <property type="entry name" value="CreD"/>
    <property type="match status" value="1"/>
</dbReference>
<evidence type="ECO:0000256" key="1">
    <source>
        <dbReference type="SAM" id="Phobius"/>
    </source>
</evidence>
<proteinExistence type="predicted"/>
<dbReference type="KEGG" id="senf:GJR95_40245"/>
<sequence>MDQLSTPEQPLSYVDRVNHWVRTSTMLKLAVIGFLVLVLLIPTGMLQSLIIEREMTRNAAVAEVSSKWGGEQVIGGPILSVPYEVVKTTDKGQVERQIAYLHFLPDDLQFDGDIKPEKRNRGIFVVMLYNTQLIIRGSFRKPSLASLDLQPGSVQWDKAFLSLGISDMKGIRDSINFTINGQRLAAEPGIPSSDLLPSGVSIPIKLDADVYRFESKLNLNGSTQLSFLPFGKETRVNLRSPWSTPSFTGSYLPDKRTMTAQGFQASWKVLEFNRNFPQQGIGNFLERSVVNPGDALPLFGVKLLVPVDEYQKTMRSAKYGILFVILTFISFFFIEILDRRRIHPVQYLLVGFAICLFYLLLLSISEHVSFDWAYLIGGFIILALITFYVRYVFQNDRLTILFSAILTLLYGFFYSLLQLEDYSLLLGSSGLLLILGVTMYLTRHIDWYRAYEPAQPSAGSLQ</sequence>
<keyword evidence="1" id="KW-0812">Transmembrane</keyword>
<dbReference type="PANTHER" id="PTHR30092">
    <property type="entry name" value="INNER MEMBRANE PROTEIN CRED"/>
    <property type="match status" value="1"/>
</dbReference>
<evidence type="ECO:0000313" key="3">
    <source>
        <dbReference type="Proteomes" id="UP000464577"/>
    </source>
</evidence>
<keyword evidence="1" id="KW-1133">Transmembrane helix</keyword>
<dbReference type="PIRSF" id="PIRSF004548">
    <property type="entry name" value="CreD"/>
    <property type="match status" value="1"/>
</dbReference>
<keyword evidence="3" id="KW-1185">Reference proteome</keyword>
<evidence type="ECO:0000313" key="2">
    <source>
        <dbReference type="EMBL" id="QHW00886.1"/>
    </source>
</evidence>
<dbReference type="AlphaFoldDB" id="A0A6P1W792"/>
<dbReference type="EMBL" id="CP045997">
    <property type="protein sequence ID" value="QHW00886.1"/>
    <property type="molecule type" value="Genomic_DNA"/>
</dbReference>
<feature type="transmembrane region" description="Helical" evidence="1">
    <location>
        <begin position="29"/>
        <end position="50"/>
    </location>
</feature>
<reference evidence="2 3" key="1">
    <citation type="submission" date="2019-11" db="EMBL/GenBank/DDBJ databases">
        <title>Spirosoma endbachense sp. nov., isolated from a natural salt meadow.</title>
        <authorList>
            <person name="Rojas J."/>
            <person name="Ambika Manirajan B."/>
            <person name="Ratering S."/>
            <person name="Suarez C."/>
            <person name="Geissler-Plaum R."/>
            <person name="Schnell S."/>
        </authorList>
    </citation>
    <scope>NUCLEOTIDE SEQUENCE [LARGE SCALE GENOMIC DNA]</scope>
    <source>
        <strain evidence="2 3">I-24</strain>
    </source>
</reference>
<organism evidence="2 3">
    <name type="scientific">Spirosoma endbachense</name>
    <dbReference type="NCBI Taxonomy" id="2666025"/>
    <lineage>
        <taxon>Bacteria</taxon>
        <taxon>Pseudomonadati</taxon>
        <taxon>Bacteroidota</taxon>
        <taxon>Cytophagia</taxon>
        <taxon>Cytophagales</taxon>
        <taxon>Cytophagaceae</taxon>
        <taxon>Spirosoma</taxon>
    </lineage>
</organism>
<dbReference type="PANTHER" id="PTHR30092:SF0">
    <property type="entry name" value="INNER MEMBRANE PROTEIN CRED"/>
    <property type="match status" value="1"/>
</dbReference>
<name>A0A6P1W792_9BACT</name>
<dbReference type="NCBIfam" id="NF008712">
    <property type="entry name" value="PRK11715.1-1"/>
    <property type="match status" value="1"/>
</dbReference>
<dbReference type="Proteomes" id="UP000464577">
    <property type="component" value="Chromosome"/>
</dbReference>
<feature type="transmembrane region" description="Helical" evidence="1">
    <location>
        <begin position="422"/>
        <end position="441"/>
    </location>
</feature>
<dbReference type="InterPro" id="IPR010364">
    <property type="entry name" value="Uncharacterised_IM_CreD"/>
</dbReference>
<feature type="transmembrane region" description="Helical" evidence="1">
    <location>
        <begin position="398"/>
        <end position="416"/>
    </location>
</feature>
<dbReference type="GO" id="GO:0005886">
    <property type="term" value="C:plasma membrane"/>
    <property type="evidence" value="ECO:0007669"/>
    <property type="project" value="TreeGrafter"/>
</dbReference>